<dbReference type="InterPro" id="IPR038330">
    <property type="entry name" value="TspO/MBR-related_sf"/>
</dbReference>
<keyword evidence="5 6" id="KW-0472">Membrane</keyword>
<dbReference type="FunFam" id="1.20.1260.100:FF:000001">
    <property type="entry name" value="translocator protein 2"/>
    <property type="match status" value="1"/>
</dbReference>
<feature type="transmembrane region" description="Helical" evidence="6">
    <location>
        <begin position="132"/>
        <end position="150"/>
    </location>
</feature>
<accession>A0AA97F779</accession>
<dbReference type="CDD" id="cd15904">
    <property type="entry name" value="TSPO_MBR"/>
    <property type="match status" value="1"/>
</dbReference>
<keyword evidence="4 6" id="KW-1133">Transmembrane helix</keyword>
<sequence length="160" mass="18424">MKKAALFPIGLAAFLAFMTAVIGSTITVLDEWYYSLQQPPWAPPDWLFGIAWTIIFSLIALAGYLAWFKAPTRRDIDYALTLFALNGFLNLLWSFLFFRFQRPDWAFYELTLLWLSIFMLIIFCVRFSRGAALLLLPYLAWVTFAGALNFEIVRLNAPFG</sequence>
<dbReference type="PIRSF" id="PIRSF005859">
    <property type="entry name" value="PBR"/>
    <property type="match status" value="1"/>
</dbReference>
<feature type="transmembrane region" description="Helical" evidence="6">
    <location>
        <begin position="106"/>
        <end position="125"/>
    </location>
</feature>
<dbReference type="Proteomes" id="UP001302429">
    <property type="component" value="Chromosome"/>
</dbReference>
<comment type="subcellular location">
    <subcellularLocation>
        <location evidence="1">Membrane</location>
        <topology evidence="1">Multi-pass membrane protein</topology>
    </subcellularLocation>
</comment>
<evidence type="ECO:0000256" key="6">
    <source>
        <dbReference type="SAM" id="Phobius"/>
    </source>
</evidence>
<evidence type="ECO:0000256" key="4">
    <source>
        <dbReference type="ARBA" id="ARBA00022989"/>
    </source>
</evidence>
<dbReference type="PANTHER" id="PTHR10057:SF0">
    <property type="entry name" value="TRANSLOCATOR PROTEIN"/>
    <property type="match status" value="1"/>
</dbReference>
<dbReference type="EMBL" id="CP136594">
    <property type="protein sequence ID" value="WOE74528.1"/>
    <property type="molecule type" value="Genomic_DNA"/>
</dbReference>
<proteinExistence type="inferred from homology"/>
<evidence type="ECO:0000313" key="7">
    <source>
        <dbReference type="EMBL" id="WOE74528.1"/>
    </source>
</evidence>
<keyword evidence="8" id="KW-1185">Reference proteome</keyword>
<dbReference type="PANTHER" id="PTHR10057">
    <property type="entry name" value="PERIPHERAL-TYPE BENZODIAZEPINE RECEPTOR"/>
    <property type="match status" value="1"/>
</dbReference>
<gene>
    <name evidence="7" type="ORF">RB602_11810</name>
</gene>
<comment type="similarity">
    <text evidence="2">Belongs to the TspO/BZRP family.</text>
</comment>
<feature type="transmembrane region" description="Helical" evidence="6">
    <location>
        <begin position="47"/>
        <end position="67"/>
    </location>
</feature>
<protein>
    <submittedName>
        <fullName evidence="7">TspO/MBR family protein</fullName>
    </submittedName>
</protein>
<keyword evidence="3 6" id="KW-0812">Transmembrane</keyword>
<evidence type="ECO:0000256" key="1">
    <source>
        <dbReference type="ARBA" id="ARBA00004141"/>
    </source>
</evidence>
<evidence type="ECO:0000256" key="2">
    <source>
        <dbReference type="ARBA" id="ARBA00007524"/>
    </source>
</evidence>
<reference evidence="7 8" key="1">
    <citation type="submission" date="2023-10" db="EMBL/GenBank/DDBJ databases">
        <title>Complete genome sequence of a Sphingomonadaceae bacterium.</title>
        <authorList>
            <person name="Yan C."/>
        </authorList>
    </citation>
    <scope>NUCLEOTIDE SEQUENCE [LARGE SCALE GENOMIC DNA]</scope>
    <source>
        <strain evidence="7 8">SCSIO 66989</strain>
    </source>
</reference>
<dbReference type="RefSeq" id="WP_317080784.1">
    <property type="nucleotide sequence ID" value="NZ_CP136594.1"/>
</dbReference>
<evidence type="ECO:0000256" key="5">
    <source>
        <dbReference type="ARBA" id="ARBA00023136"/>
    </source>
</evidence>
<organism evidence="7 8">
    <name type="scientific">Alterisphingorhabdus coralli</name>
    <dbReference type="NCBI Taxonomy" id="3071408"/>
    <lineage>
        <taxon>Bacteria</taxon>
        <taxon>Pseudomonadati</taxon>
        <taxon>Pseudomonadota</taxon>
        <taxon>Alphaproteobacteria</taxon>
        <taxon>Sphingomonadales</taxon>
        <taxon>Sphingomonadaceae</taxon>
        <taxon>Alterisphingorhabdus (ex Yan et al. 2024)</taxon>
    </lineage>
</organism>
<feature type="transmembrane region" description="Helical" evidence="6">
    <location>
        <begin position="79"/>
        <end position="100"/>
    </location>
</feature>
<dbReference type="Gene3D" id="1.20.1260.100">
    <property type="entry name" value="TspO/MBR protein"/>
    <property type="match status" value="1"/>
</dbReference>
<dbReference type="Pfam" id="PF03073">
    <property type="entry name" value="TspO_MBR"/>
    <property type="match status" value="1"/>
</dbReference>
<evidence type="ECO:0000256" key="3">
    <source>
        <dbReference type="ARBA" id="ARBA00022692"/>
    </source>
</evidence>
<evidence type="ECO:0000313" key="8">
    <source>
        <dbReference type="Proteomes" id="UP001302429"/>
    </source>
</evidence>
<dbReference type="GO" id="GO:0033013">
    <property type="term" value="P:tetrapyrrole metabolic process"/>
    <property type="evidence" value="ECO:0007669"/>
    <property type="project" value="UniProtKB-ARBA"/>
</dbReference>
<dbReference type="InterPro" id="IPR004307">
    <property type="entry name" value="TspO_MBR"/>
</dbReference>
<name>A0AA97F779_9SPHN</name>
<dbReference type="GO" id="GO:0016020">
    <property type="term" value="C:membrane"/>
    <property type="evidence" value="ECO:0007669"/>
    <property type="project" value="UniProtKB-SubCell"/>
</dbReference>
<dbReference type="AlphaFoldDB" id="A0AA97F779"/>
<dbReference type="KEGG" id="acoa:RB602_11810"/>